<name>A0AA38U5C5_9ASTR</name>
<gene>
    <name evidence="21" type="ORF">OSB04_002352</name>
</gene>
<dbReference type="InterPro" id="IPR021109">
    <property type="entry name" value="Peptidase_aspartic_dom_sf"/>
</dbReference>
<evidence type="ECO:0000256" key="15">
    <source>
        <dbReference type="ARBA" id="ARBA00023172"/>
    </source>
</evidence>
<keyword evidence="16" id="KW-0862">Zinc</keyword>
<keyword evidence="8" id="KW-0255">Endonuclease</keyword>
<dbReference type="GO" id="GO:0008270">
    <property type="term" value="F:zinc ion binding"/>
    <property type="evidence" value="ECO:0007669"/>
    <property type="project" value="UniProtKB-KW"/>
</dbReference>
<keyword evidence="16" id="KW-0863">Zinc-finger</keyword>
<keyword evidence="10" id="KW-0460">Magnesium</keyword>
<keyword evidence="11" id="KW-0229">DNA integration</keyword>
<evidence type="ECO:0000256" key="4">
    <source>
        <dbReference type="ARBA" id="ARBA00022695"/>
    </source>
</evidence>
<evidence type="ECO:0000256" key="13">
    <source>
        <dbReference type="ARBA" id="ARBA00022932"/>
    </source>
</evidence>
<dbReference type="Gene3D" id="2.40.70.10">
    <property type="entry name" value="Acid Proteases"/>
    <property type="match status" value="1"/>
</dbReference>
<protein>
    <recommendedName>
        <fullName evidence="1">RNA-directed DNA polymerase</fullName>
        <ecNumber evidence="1">2.7.7.49</ecNumber>
    </recommendedName>
</protein>
<proteinExistence type="predicted"/>
<dbReference type="Pfam" id="PF14223">
    <property type="entry name" value="Retrotran_gag_2"/>
    <property type="match status" value="1"/>
</dbReference>
<dbReference type="Gene3D" id="4.10.60.10">
    <property type="entry name" value="Zinc finger, CCHC-type"/>
    <property type="match status" value="2"/>
</dbReference>
<dbReference type="InterPro" id="IPR000477">
    <property type="entry name" value="RT_dom"/>
</dbReference>
<feature type="compositionally biased region" description="Polar residues" evidence="17">
    <location>
        <begin position="471"/>
        <end position="481"/>
    </location>
</feature>
<evidence type="ECO:0000256" key="11">
    <source>
        <dbReference type="ARBA" id="ARBA00022908"/>
    </source>
</evidence>
<keyword evidence="22" id="KW-1185">Reference proteome</keyword>
<dbReference type="Pfam" id="PF08284">
    <property type="entry name" value="RVP_2"/>
    <property type="match status" value="1"/>
</dbReference>
<dbReference type="InterPro" id="IPR036875">
    <property type="entry name" value="Znf_CCHC_sf"/>
</dbReference>
<organism evidence="21 22">
    <name type="scientific">Centaurea solstitialis</name>
    <name type="common">yellow star-thistle</name>
    <dbReference type="NCBI Taxonomy" id="347529"/>
    <lineage>
        <taxon>Eukaryota</taxon>
        <taxon>Viridiplantae</taxon>
        <taxon>Streptophyta</taxon>
        <taxon>Embryophyta</taxon>
        <taxon>Tracheophyta</taxon>
        <taxon>Spermatophyta</taxon>
        <taxon>Magnoliopsida</taxon>
        <taxon>eudicotyledons</taxon>
        <taxon>Gunneridae</taxon>
        <taxon>Pentapetalae</taxon>
        <taxon>asterids</taxon>
        <taxon>campanulids</taxon>
        <taxon>Asterales</taxon>
        <taxon>Asteraceae</taxon>
        <taxon>Carduoideae</taxon>
        <taxon>Cardueae</taxon>
        <taxon>Centaureinae</taxon>
        <taxon>Centaurea</taxon>
    </lineage>
</organism>
<dbReference type="SUPFAM" id="SSF57756">
    <property type="entry name" value="Retrovirus zinc finger-like domains"/>
    <property type="match status" value="2"/>
</dbReference>
<evidence type="ECO:0000256" key="9">
    <source>
        <dbReference type="ARBA" id="ARBA00022801"/>
    </source>
</evidence>
<feature type="region of interest" description="Disordered" evidence="17">
    <location>
        <begin position="219"/>
        <end position="259"/>
    </location>
</feature>
<evidence type="ECO:0000256" key="7">
    <source>
        <dbReference type="ARBA" id="ARBA00022750"/>
    </source>
</evidence>
<dbReference type="GO" id="GO:0006508">
    <property type="term" value="P:proteolysis"/>
    <property type="evidence" value="ECO:0007669"/>
    <property type="project" value="UniProtKB-KW"/>
</dbReference>
<dbReference type="EMBL" id="JARYMX010000001">
    <property type="protein sequence ID" value="KAJ9566386.1"/>
    <property type="molecule type" value="Genomic_DNA"/>
</dbReference>
<dbReference type="InterPro" id="IPR043128">
    <property type="entry name" value="Rev_trsase/Diguanyl_cyclase"/>
</dbReference>
<dbReference type="Pfam" id="PF00098">
    <property type="entry name" value="zf-CCHC"/>
    <property type="match status" value="2"/>
</dbReference>
<sequence>MASTVTSTNNLSLRSILEKDKLTGSNFLDWERNLMIVLRHERKWYVLEEPLGEAPPANAPAAARNAHKKHSDDLLDVAYLMLATMSPDLQAGLINTNAYDMIRQLRDMFQTQARTERYDATKAFNECKMVKGTSVSDHVMKMKRHLDHLERLGHPVPLQLATDTILNSLSEDYRPFVVNYNMNNMEKTIAELHSMLKTAELNMGNKNKTKDVLMVKDGGVKKKNGQASTSKGKGPVQAIQSAPKKGKSKGKGKKVKPNKARTENRCFICNEIGHWRQNCPKRQEAGRNHSSTQQLRKVAVLHIQELEVSPGSYDQLLNNSYKCCRLKVAQIFDRVANIGRDPRLRLLHGVNSTRRTFVGRSPVDYHQAIQPRPVVFAGGFRSEVAQNGSGLWWFKDDGFVVVQMTMAGGGLDGCGVGTAENLEIGSGPLGNEDKTLVMAERSLRSRSRSEPVDETIRVDLPLEMQPRETLRQTTVRLTASQGRTGSRGRGRGRGNAPRKTTEPARTRTRGRPKGQTSRRVEVEEEPIEVEASQHESTASAPLNTAAFVTKEAFDTKMDELQQALKALLENQQKSNSEGSGKKTQTEGSNVPTTEVDGHSCETPVIPTMPKSSKGCSFKTFSTCKPPTYNGERDPILAMKWVREMELAFDTCNCAEEDKVVFAISMLKSNAIFWWDGEAGSRGSKAARKTTWEKFVERFKMQFCPLAATKKLEEDFIKLEQGSKTVQEYTSSFIENARFAEIYIPTEARRIERYIWGLRANIRELVLNMHHGTFQSAVDAAENTEREKMRQMGDRSGEKRKWEGSNFDSKKPRALRFESRGTPAGSGRTCPKCHKTHRGECLADSKACYRYGSLSHYSKDCPGTRKCYVCGSLDHLKPDCPQWKKEGFNASSGRQGEKASERRNEPVRVKGRAYQMVTAEAEETPEVVTGTFLVNSLSANVLFDTDATYSYVSPLFAGKLGIEPKKLKVTLEVEIADFGLTEIGEVFEGCTIEIEGCTLPLRLYPIALGEFDVVVGMDFLEVYDARLLCKEKIVHLNLPEKGLVIIYGKRRNKRTSLVSILKAKKCLRKGCQGFLAYVIDAKKEKKGVSDVPIVKDFPEVFPEDLTGLPPDRQIEFRIELTPGASPIARTPYRLAPSEMKEMMSQLQELLDKGFIRPSTSPWGAPVLFVKKKDGSMRMCIDYRELNRVTIKNKYPLPRIDDLFDQLQGATYFSKIDLRSGYHQLKVRDEDIPKTAFRTRYGHYEFLVMPFGLTNAPAAFMDLMNRVCQPYLDKFVIVFIDDILIYSRTEEEHGNHLRVILDLLKREKLFAKFSKCEFWLRKVQFLGHVVSEEGIQVDPAKIEAIKSWEPPKSPSEVRSFLGLAGYYRKFIKDFSRIAIPLTALTKKNIEFKWEKDQEEAFAMLKEKCVVPRFSLYRTAPRDHEKRYPTHDLELAAIVFALKLWRHYLYGTKCRIFSDHKSLRHLFDQKELNMRQRRWMELLTDYDCEIEYHPGKANVVADALSQKGKGVLPVLFTMKAEISSNLLEEIKKNQIVASLPNSLKGERMVGLISKLTEDNRGLKCLDGRIWVPRAGESRKQLLEMAHRSKYSIHPGTNKMYQNLRQFYWWPGMKKDVAYFVERCMTCLQVKSEHQRPYGKLQPLEVPQWKWDHITMDFVTRLPRTPKGFDAIWVIVDRLSKSAHFLPINETYSLDKLARLYVNEIVTHHGVPLSIVSDRDSRFTSSFWKSFQRVLGFELKFSTAYHPQTDGQSECTIQTLEDMLRACAINFSGSWEAHLPLIEFAYNNSYHASIQAASYEVLYGRKCRTPLCWNEVREKQLAGPEIVHITSEKISQIRDRLKIAQDRQKSYSDKRRKALEFAVGDSVMLKVSPWKGVMRFRKKGKLSPRFVGPFTIIERVGEVAYKLELPENLRGIHRTFHISNLRKCFAEVEMSIPLHEIEVDDKLNFIEQPELILDRKIRKLRHKEIPLVKVQWRYHRGPEATWELEEDMRKKYRSYLKKGFRGRNPIKGEEDRKETSLENLEEEPLENYWNQGGLLLRTCGFDEYENLGLKIRAVRSRRDLQATAGQAAGHDPPFALCKQALARNDKGKGKASE</sequence>
<feature type="domain" description="Integrase catalytic" evidence="20">
    <location>
        <begin position="1639"/>
        <end position="1802"/>
    </location>
</feature>
<dbReference type="Gene3D" id="3.30.420.10">
    <property type="entry name" value="Ribonuclease H-like superfamily/Ribonuclease H"/>
    <property type="match status" value="1"/>
</dbReference>
<dbReference type="PANTHER" id="PTHR37984:SF5">
    <property type="entry name" value="PROTEIN NYNRIN-LIKE"/>
    <property type="match status" value="1"/>
</dbReference>
<dbReference type="CDD" id="cd00303">
    <property type="entry name" value="retropepsin_like"/>
    <property type="match status" value="1"/>
</dbReference>
<keyword evidence="15" id="KW-0233">DNA recombination</keyword>
<keyword evidence="7" id="KW-0064">Aspartyl protease</keyword>
<evidence type="ECO:0000256" key="5">
    <source>
        <dbReference type="ARBA" id="ARBA00022722"/>
    </source>
</evidence>
<dbReference type="GO" id="GO:0004190">
    <property type="term" value="F:aspartic-type endopeptidase activity"/>
    <property type="evidence" value="ECO:0007669"/>
    <property type="project" value="UniProtKB-KW"/>
</dbReference>
<dbReference type="SMART" id="SM00343">
    <property type="entry name" value="ZnF_C2HC"/>
    <property type="match status" value="3"/>
</dbReference>
<evidence type="ECO:0000259" key="18">
    <source>
        <dbReference type="PROSITE" id="PS50158"/>
    </source>
</evidence>
<evidence type="ECO:0000313" key="22">
    <source>
        <dbReference type="Proteomes" id="UP001172457"/>
    </source>
</evidence>
<dbReference type="Gene3D" id="3.30.70.270">
    <property type="match status" value="2"/>
</dbReference>
<dbReference type="PROSITE" id="PS50878">
    <property type="entry name" value="RT_POL"/>
    <property type="match status" value="1"/>
</dbReference>
<dbReference type="InterPro" id="IPR012337">
    <property type="entry name" value="RNaseH-like_sf"/>
</dbReference>
<keyword evidence="6" id="KW-0479">Metal-binding</keyword>
<dbReference type="Pfam" id="PF17921">
    <property type="entry name" value="Integrase_H2C2"/>
    <property type="match status" value="1"/>
</dbReference>
<dbReference type="SUPFAM" id="SSF56672">
    <property type="entry name" value="DNA/RNA polymerases"/>
    <property type="match status" value="1"/>
</dbReference>
<evidence type="ECO:0000256" key="17">
    <source>
        <dbReference type="SAM" id="MobiDB-lite"/>
    </source>
</evidence>
<feature type="domain" description="CCHC-type" evidence="18">
    <location>
        <begin position="265"/>
        <end position="281"/>
    </location>
</feature>
<dbReference type="InterPro" id="IPR043502">
    <property type="entry name" value="DNA/RNA_pol_sf"/>
</dbReference>
<evidence type="ECO:0000259" key="19">
    <source>
        <dbReference type="PROSITE" id="PS50878"/>
    </source>
</evidence>
<feature type="compositionally biased region" description="Basic residues" evidence="17">
    <location>
        <begin position="244"/>
        <end position="259"/>
    </location>
</feature>
<evidence type="ECO:0000256" key="2">
    <source>
        <dbReference type="ARBA" id="ARBA00022670"/>
    </source>
</evidence>
<feature type="region of interest" description="Disordered" evidence="17">
    <location>
        <begin position="886"/>
        <end position="905"/>
    </location>
</feature>
<dbReference type="Pfam" id="PF17917">
    <property type="entry name" value="RT_RNaseH"/>
    <property type="match status" value="1"/>
</dbReference>
<keyword evidence="4" id="KW-0548">Nucleotidyltransferase</keyword>
<feature type="compositionally biased region" description="Basic and acidic residues" evidence="17">
    <location>
        <begin position="894"/>
        <end position="905"/>
    </location>
</feature>
<dbReference type="Pfam" id="PF24626">
    <property type="entry name" value="SH3_Tf2-1"/>
    <property type="match status" value="1"/>
</dbReference>
<dbReference type="PROSITE" id="PS50158">
    <property type="entry name" value="ZF_CCHC"/>
    <property type="match status" value="2"/>
</dbReference>
<accession>A0AA38U5C5</accession>
<dbReference type="Proteomes" id="UP001172457">
    <property type="component" value="Chromosome 1"/>
</dbReference>
<dbReference type="GO" id="GO:0006310">
    <property type="term" value="P:DNA recombination"/>
    <property type="evidence" value="ECO:0007669"/>
    <property type="project" value="UniProtKB-KW"/>
</dbReference>
<evidence type="ECO:0000256" key="12">
    <source>
        <dbReference type="ARBA" id="ARBA00022918"/>
    </source>
</evidence>
<reference evidence="21" key="1">
    <citation type="submission" date="2023-03" db="EMBL/GenBank/DDBJ databases">
        <title>Chromosome-scale reference genome and RAD-based genetic map of yellow starthistle (Centaurea solstitialis) reveal putative structural variation and QTLs associated with invader traits.</title>
        <authorList>
            <person name="Reatini B."/>
            <person name="Cang F.A."/>
            <person name="Jiang Q."/>
            <person name="Mckibben M.T.W."/>
            <person name="Barker M.S."/>
            <person name="Rieseberg L.H."/>
            <person name="Dlugosch K.M."/>
        </authorList>
    </citation>
    <scope>NUCLEOTIDE SEQUENCE</scope>
    <source>
        <strain evidence="21">CAN-66</strain>
        <tissue evidence="21">Leaf</tissue>
    </source>
</reference>
<keyword evidence="12" id="KW-0695">RNA-directed DNA polymerase</keyword>
<dbReference type="CDD" id="cd01647">
    <property type="entry name" value="RT_LTR"/>
    <property type="match status" value="1"/>
</dbReference>
<keyword evidence="2" id="KW-0645">Protease</keyword>
<evidence type="ECO:0000256" key="3">
    <source>
        <dbReference type="ARBA" id="ARBA00022679"/>
    </source>
</evidence>
<dbReference type="EC" id="2.7.7.49" evidence="1"/>
<dbReference type="Gene3D" id="3.10.10.10">
    <property type="entry name" value="HIV Type 1 Reverse Transcriptase, subunit A, domain 1"/>
    <property type="match status" value="1"/>
</dbReference>
<dbReference type="InterPro" id="IPR056924">
    <property type="entry name" value="SH3_Tf2-1"/>
</dbReference>
<evidence type="ECO:0000256" key="10">
    <source>
        <dbReference type="ARBA" id="ARBA00022842"/>
    </source>
</evidence>
<dbReference type="InterPro" id="IPR050951">
    <property type="entry name" value="Retrovirus_Pol_polyprotein"/>
</dbReference>
<dbReference type="PANTHER" id="PTHR37984">
    <property type="entry name" value="PROTEIN CBG26694"/>
    <property type="match status" value="1"/>
</dbReference>
<dbReference type="GO" id="GO:0003677">
    <property type="term" value="F:DNA binding"/>
    <property type="evidence" value="ECO:0007669"/>
    <property type="project" value="UniProtKB-KW"/>
</dbReference>
<dbReference type="CDD" id="cd09274">
    <property type="entry name" value="RNase_HI_RT_Ty3"/>
    <property type="match status" value="1"/>
</dbReference>
<feature type="region of interest" description="Disordered" evidence="17">
    <location>
        <begin position="463"/>
        <end position="543"/>
    </location>
</feature>
<keyword evidence="3" id="KW-0808">Transferase</keyword>
<dbReference type="Pfam" id="PF03732">
    <property type="entry name" value="Retrotrans_gag"/>
    <property type="match status" value="1"/>
</dbReference>
<keyword evidence="5" id="KW-0540">Nuclease</keyword>
<keyword evidence="13" id="KW-0239">DNA-directed DNA polymerase</keyword>
<dbReference type="SUPFAM" id="SSF50630">
    <property type="entry name" value="Acid proteases"/>
    <property type="match status" value="1"/>
</dbReference>
<dbReference type="GO" id="GO:0015074">
    <property type="term" value="P:DNA integration"/>
    <property type="evidence" value="ECO:0007669"/>
    <property type="project" value="UniProtKB-KW"/>
</dbReference>
<evidence type="ECO:0000256" key="1">
    <source>
        <dbReference type="ARBA" id="ARBA00012493"/>
    </source>
</evidence>
<comment type="caution">
    <text evidence="21">The sequence shown here is derived from an EMBL/GenBank/DDBJ whole genome shotgun (WGS) entry which is preliminary data.</text>
</comment>
<dbReference type="InterPro" id="IPR001878">
    <property type="entry name" value="Znf_CCHC"/>
</dbReference>
<keyword evidence="9" id="KW-0378">Hydrolase</keyword>
<evidence type="ECO:0000256" key="16">
    <source>
        <dbReference type="PROSITE-ProRule" id="PRU00047"/>
    </source>
</evidence>
<dbReference type="InterPro" id="IPR041373">
    <property type="entry name" value="RT_RNaseH"/>
</dbReference>
<dbReference type="FunFam" id="3.30.70.270:FF:000020">
    <property type="entry name" value="Transposon Tf2-6 polyprotein-like Protein"/>
    <property type="match status" value="1"/>
</dbReference>
<dbReference type="Pfam" id="PF00078">
    <property type="entry name" value="RVT_1"/>
    <property type="match status" value="1"/>
</dbReference>
<dbReference type="GO" id="GO:0004519">
    <property type="term" value="F:endonuclease activity"/>
    <property type="evidence" value="ECO:0007669"/>
    <property type="project" value="UniProtKB-KW"/>
</dbReference>
<evidence type="ECO:0000256" key="6">
    <source>
        <dbReference type="ARBA" id="ARBA00022723"/>
    </source>
</evidence>
<dbReference type="GO" id="GO:0003887">
    <property type="term" value="F:DNA-directed DNA polymerase activity"/>
    <property type="evidence" value="ECO:0007669"/>
    <property type="project" value="UniProtKB-KW"/>
</dbReference>
<evidence type="ECO:0000256" key="8">
    <source>
        <dbReference type="ARBA" id="ARBA00022759"/>
    </source>
</evidence>
<evidence type="ECO:0000313" key="21">
    <source>
        <dbReference type="EMBL" id="KAJ9566386.1"/>
    </source>
</evidence>
<feature type="domain" description="Reverse transcriptase" evidence="19">
    <location>
        <begin position="1149"/>
        <end position="1328"/>
    </location>
</feature>
<dbReference type="InterPro" id="IPR041588">
    <property type="entry name" value="Integrase_H2C2"/>
</dbReference>
<evidence type="ECO:0000259" key="20">
    <source>
        <dbReference type="PROSITE" id="PS50994"/>
    </source>
</evidence>
<dbReference type="GO" id="GO:0003964">
    <property type="term" value="F:RNA-directed DNA polymerase activity"/>
    <property type="evidence" value="ECO:0007669"/>
    <property type="project" value="UniProtKB-KW"/>
</dbReference>
<feature type="domain" description="CCHC-type" evidence="18">
    <location>
        <begin position="864"/>
        <end position="881"/>
    </location>
</feature>
<dbReference type="PROSITE" id="PS50994">
    <property type="entry name" value="INTEGRASE"/>
    <property type="match status" value="1"/>
</dbReference>
<keyword evidence="14" id="KW-0238">DNA-binding</keyword>
<evidence type="ECO:0000256" key="14">
    <source>
        <dbReference type="ARBA" id="ARBA00023125"/>
    </source>
</evidence>
<dbReference type="Gene3D" id="1.10.340.70">
    <property type="match status" value="1"/>
</dbReference>
<dbReference type="SUPFAM" id="SSF53098">
    <property type="entry name" value="Ribonuclease H-like"/>
    <property type="match status" value="1"/>
</dbReference>
<dbReference type="InterPro" id="IPR036397">
    <property type="entry name" value="RNaseH_sf"/>
</dbReference>
<dbReference type="FunFam" id="3.10.10.10:FF:000007">
    <property type="entry name" value="Retrovirus-related Pol polyprotein from transposon 17.6-like Protein"/>
    <property type="match status" value="1"/>
</dbReference>
<feature type="region of interest" description="Disordered" evidence="17">
    <location>
        <begin position="570"/>
        <end position="605"/>
    </location>
</feature>
<dbReference type="InterPro" id="IPR001584">
    <property type="entry name" value="Integrase_cat-core"/>
</dbReference>
<dbReference type="InterPro" id="IPR005162">
    <property type="entry name" value="Retrotrans_gag_dom"/>
</dbReference>